<organism evidence="4 5">
    <name type="scientific">Geodia barretti</name>
    <name type="common">Barrett's horny sponge</name>
    <dbReference type="NCBI Taxonomy" id="519541"/>
    <lineage>
        <taxon>Eukaryota</taxon>
        <taxon>Metazoa</taxon>
        <taxon>Porifera</taxon>
        <taxon>Demospongiae</taxon>
        <taxon>Heteroscleromorpha</taxon>
        <taxon>Tetractinellida</taxon>
        <taxon>Astrophorina</taxon>
        <taxon>Geodiidae</taxon>
        <taxon>Geodia</taxon>
    </lineage>
</organism>
<dbReference type="AlphaFoldDB" id="A0AA35REZ0"/>
<evidence type="ECO:0000256" key="3">
    <source>
        <dbReference type="PROSITE-ProRule" id="PRU00221"/>
    </source>
</evidence>
<name>A0AA35REZ0_GEOBA</name>
<feature type="repeat" description="WD" evidence="3">
    <location>
        <begin position="206"/>
        <end position="247"/>
    </location>
</feature>
<dbReference type="InterPro" id="IPR001680">
    <property type="entry name" value="WD40_rpt"/>
</dbReference>
<dbReference type="Proteomes" id="UP001174909">
    <property type="component" value="Unassembled WGS sequence"/>
</dbReference>
<dbReference type="PROSITE" id="PS50082">
    <property type="entry name" value="WD_REPEATS_2"/>
    <property type="match status" value="5"/>
</dbReference>
<protein>
    <submittedName>
        <fullName evidence="4">WD repeat-containing protein 88</fullName>
    </submittedName>
</protein>
<dbReference type="InterPro" id="IPR036322">
    <property type="entry name" value="WD40_repeat_dom_sf"/>
</dbReference>
<dbReference type="SUPFAM" id="SSF50978">
    <property type="entry name" value="WD40 repeat-like"/>
    <property type="match status" value="1"/>
</dbReference>
<evidence type="ECO:0000256" key="1">
    <source>
        <dbReference type="ARBA" id="ARBA00022574"/>
    </source>
</evidence>
<feature type="repeat" description="WD" evidence="3">
    <location>
        <begin position="252"/>
        <end position="283"/>
    </location>
</feature>
<feature type="repeat" description="WD" evidence="3">
    <location>
        <begin position="294"/>
        <end position="335"/>
    </location>
</feature>
<dbReference type="Pfam" id="PF00400">
    <property type="entry name" value="WD40"/>
    <property type="match status" value="6"/>
</dbReference>
<evidence type="ECO:0000313" key="4">
    <source>
        <dbReference type="EMBL" id="CAI8010244.1"/>
    </source>
</evidence>
<dbReference type="PROSITE" id="PS00678">
    <property type="entry name" value="WD_REPEATS_1"/>
    <property type="match status" value="2"/>
</dbReference>
<evidence type="ECO:0000256" key="2">
    <source>
        <dbReference type="ARBA" id="ARBA00022737"/>
    </source>
</evidence>
<dbReference type="PRINTS" id="PR00320">
    <property type="entry name" value="GPROTEINBRPT"/>
</dbReference>
<dbReference type="Gene3D" id="2.130.10.10">
    <property type="entry name" value="YVTN repeat-like/Quinoprotein amine dehydrogenase"/>
    <property type="match status" value="3"/>
</dbReference>
<keyword evidence="5" id="KW-1185">Reference proteome</keyword>
<feature type="repeat" description="WD" evidence="3">
    <location>
        <begin position="22"/>
        <end position="63"/>
    </location>
</feature>
<feature type="repeat" description="WD" evidence="3">
    <location>
        <begin position="164"/>
        <end position="198"/>
    </location>
</feature>
<proteinExistence type="predicted"/>
<dbReference type="EMBL" id="CASHTH010001023">
    <property type="protein sequence ID" value="CAI8010244.1"/>
    <property type="molecule type" value="Genomic_DNA"/>
</dbReference>
<evidence type="ECO:0000313" key="5">
    <source>
        <dbReference type="Proteomes" id="UP001174909"/>
    </source>
</evidence>
<dbReference type="SMART" id="SM00320">
    <property type="entry name" value="WD40"/>
    <property type="match status" value="7"/>
</dbReference>
<keyword evidence="1 3" id="KW-0853">WD repeat</keyword>
<comment type="caution">
    <text evidence="4">The sequence shown here is derived from an EMBL/GenBank/DDBJ whole genome shotgun (WGS) entry which is preliminary data.</text>
</comment>
<dbReference type="PANTHER" id="PTHR45048:SF1">
    <property type="entry name" value="WD REPEAT-CONTAINING PROTEIN 88"/>
    <property type="match status" value="1"/>
</dbReference>
<gene>
    <name evidence="4" type="ORF">GBAR_LOCUS6762</name>
</gene>
<dbReference type="InterPro" id="IPR015943">
    <property type="entry name" value="WD40/YVTN_repeat-like_dom_sf"/>
</dbReference>
<dbReference type="CDD" id="cd00200">
    <property type="entry name" value="WD40"/>
    <property type="match status" value="1"/>
</dbReference>
<dbReference type="InterPro" id="IPR019775">
    <property type="entry name" value="WD40_repeat_CS"/>
</dbReference>
<dbReference type="PANTHER" id="PTHR45048">
    <property type="match status" value="1"/>
</dbReference>
<reference evidence="4" key="1">
    <citation type="submission" date="2023-03" db="EMBL/GenBank/DDBJ databases">
        <authorList>
            <person name="Steffen K."/>
            <person name="Cardenas P."/>
        </authorList>
    </citation>
    <scope>NUCLEOTIDE SEQUENCE</scope>
</reference>
<dbReference type="PROSITE" id="PS50294">
    <property type="entry name" value="WD_REPEATS_REGION"/>
    <property type="match status" value="2"/>
</dbReference>
<keyword evidence="2" id="KW-0677">Repeat</keyword>
<sequence length="378" mass="42416">MADIQNTNTNPSQPVKDKISLLQAHHDCVSACILCYDDSVIVTASHDATIVLWGAQDGSRQEELAGHADRITDCILEETSHRCDNQFRARFGWHVYRLLTASWDKSVALWDMSGSATNKIWCDSESSLLLSCDFNLSHQLVVAAADSGHYHVWDVRSGEKVTTVKGHTNTVTCCRFDFGGNNLCTCSMDCRAAVWDIRMWKHLLKLRDHKHTVSCCAFSHNNHWLLTGSWDTNLHLYNLADGSFRSQGPVVLGQHRGCVSSCNFSKDDSLIVSAGYDSNVNVWCNHTHQLRNTYKGHTSWIKDAKFGKDKKWIVTGDKNGEVRLWDTQAGNESERKGHHMLAGSKTASAASVEKCLHKLPFQDRTSETEQWAVFIVSM</sequence>
<accession>A0AA35REZ0</accession>
<dbReference type="InterPro" id="IPR020472">
    <property type="entry name" value="WD40_PAC1"/>
</dbReference>